<evidence type="ECO:0000256" key="1">
    <source>
        <dbReference type="SAM" id="MobiDB-lite"/>
    </source>
</evidence>
<evidence type="ECO:0000313" key="2">
    <source>
        <dbReference type="EMBL" id="CAB5178519.1"/>
    </source>
</evidence>
<accession>A0A6J7W8V7</accession>
<organism evidence="2">
    <name type="scientific">uncultured Caudovirales phage</name>
    <dbReference type="NCBI Taxonomy" id="2100421"/>
    <lineage>
        <taxon>Viruses</taxon>
        <taxon>Duplodnaviria</taxon>
        <taxon>Heunggongvirae</taxon>
        <taxon>Uroviricota</taxon>
        <taxon>Caudoviricetes</taxon>
        <taxon>Peduoviridae</taxon>
        <taxon>Maltschvirus</taxon>
        <taxon>Maltschvirus maltsch</taxon>
    </lineage>
</organism>
<sequence>MTDQVSQTAAALTSDTPPTAAPDTGAQLTSAPAAPATPSISWLADADETTAGYVANKGWQTPADLLNSYRNLEKAFGGRADSTVTLPGQEAKPEEWNAVYDKLGRPADASGYNIPVPEGFGDKEFSEKAGGWFHELGLSQKQGEALAAKWNEYVGGTVATQQAQAAQQFESENSALRQQWGSAFDQNVNAARAATQSLGLDAQSIDKIAGSLGHKATMELFAKIGSKSLEGDFVGSSSASRFGNALSPGEAKAKLDSLKSDKAFVARYVAKDAEATNEMARLMKYAFPEGQ</sequence>
<protein>
    <submittedName>
        <fullName evidence="2">Uncharacterized protein</fullName>
    </submittedName>
</protein>
<feature type="region of interest" description="Disordered" evidence="1">
    <location>
        <begin position="1"/>
        <end position="40"/>
    </location>
</feature>
<reference evidence="2" key="1">
    <citation type="submission" date="2020-05" db="EMBL/GenBank/DDBJ databases">
        <authorList>
            <person name="Chiriac C."/>
            <person name="Salcher M."/>
            <person name="Ghai R."/>
            <person name="Kavagutti S V."/>
        </authorList>
    </citation>
    <scope>NUCLEOTIDE SEQUENCE</scope>
</reference>
<gene>
    <name evidence="2" type="ORF">UFOVP158_8</name>
</gene>
<proteinExistence type="predicted"/>
<name>A0A6J7W8V7_9CAUD</name>
<feature type="compositionally biased region" description="Low complexity" evidence="1">
    <location>
        <begin position="8"/>
        <end position="39"/>
    </location>
</feature>
<dbReference type="EMBL" id="LR798207">
    <property type="protein sequence ID" value="CAB5178519.1"/>
    <property type="molecule type" value="Genomic_DNA"/>
</dbReference>